<sequence>LYHASEISVIAILIAANSFVSVWSSASWSIVVVIFYIIVAGLSVALFELLSYMKSKASGKTTAMEMRNRTSHRYDDSGRVVNSPAKIIHKKPLYGIAALYCVFALFSLCVAALLIFLLCA</sequence>
<gene>
    <name evidence="2" type="ORF">ANCCAN_03165</name>
</gene>
<dbReference type="EMBL" id="JOJR01000020">
    <property type="protein sequence ID" value="RCN50779.1"/>
    <property type="molecule type" value="Genomic_DNA"/>
</dbReference>
<keyword evidence="1" id="KW-0472">Membrane</keyword>
<keyword evidence="1" id="KW-1133">Transmembrane helix</keyword>
<keyword evidence="1" id="KW-0812">Transmembrane</keyword>
<feature type="transmembrane region" description="Helical" evidence="1">
    <location>
        <begin position="93"/>
        <end position="118"/>
    </location>
</feature>
<organism evidence="2 3">
    <name type="scientific">Ancylostoma caninum</name>
    <name type="common">Dog hookworm</name>
    <dbReference type="NCBI Taxonomy" id="29170"/>
    <lineage>
        <taxon>Eukaryota</taxon>
        <taxon>Metazoa</taxon>
        <taxon>Ecdysozoa</taxon>
        <taxon>Nematoda</taxon>
        <taxon>Chromadorea</taxon>
        <taxon>Rhabditida</taxon>
        <taxon>Rhabditina</taxon>
        <taxon>Rhabditomorpha</taxon>
        <taxon>Strongyloidea</taxon>
        <taxon>Ancylostomatidae</taxon>
        <taxon>Ancylostomatinae</taxon>
        <taxon>Ancylostoma</taxon>
    </lineage>
</organism>
<accession>A0A368H567</accession>
<name>A0A368H567_ANCCA</name>
<feature type="transmembrane region" description="Helical" evidence="1">
    <location>
        <begin position="7"/>
        <end position="24"/>
    </location>
</feature>
<comment type="caution">
    <text evidence="2">The sequence shown here is derived from an EMBL/GenBank/DDBJ whole genome shotgun (WGS) entry which is preliminary data.</text>
</comment>
<proteinExistence type="predicted"/>
<protein>
    <submittedName>
        <fullName evidence="2">Uncharacterized protein</fullName>
    </submittedName>
</protein>
<evidence type="ECO:0000313" key="2">
    <source>
        <dbReference type="EMBL" id="RCN50779.1"/>
    </source>
</evidence>
<evidence type="ECO:0000313" key="3">
    <source>
        <dbReference type="Proteomes" id="UP000252519"/>
    </source>
</evidence>
<dbReference type="OrthoDB" id="2419613at2759"/>
<evidence type="ECO:0000256" key="1">
    <source>
        <dbReference type="SAM" id="Phobius"/>
    </source>
</evidence>
<dbReference type="STRING" id="29170.A0A368H567"/>
<reference evidence="2 3" key="1">
    <citation type="submission" date="2014-10" db="EMBL/GenBank/DDBJ databases">
        <title>Draft genome of the hookworm Ancylostoma caninum.</title>
        <authorList>
            <person name="Mitreva M."/>
        </authorList>
    </citation>
    <scope>NUCLEOTIDE SEQUENCE [LARGE SCALE GENOMIC DNA]</scope>
    <source>
        <strain evidence="2 3">Baltimore</strain>
    </source>
</reference>
<dbReference type="Proteomes" id="UP000252519">
    <property type="component" value="Unassembled WGS sequence"/>
</dbReference>
<keyword evidence="3" id="KW-1185">Reference proteome</keyword>
<feature type="non-terminal residue" evidence="2">
    <location>
        <position position="1"/>
    </location>
</feature>
<dbReference type="AlphaFoldDB" id="A0A368H567"/>
<feature type="transmembrane region" description="Helical" evidence="1">
    <location>
        <begin position="30"/>
        <end position="50"/>
    </location>
</feature>